<keyword evidence="2" id="KW-1185">Reference proteome</keyword>
<dbReference type="EMBL" id="MU003500">
    <property type="protein sequence ID" value="KAF2473039.1"/>
    <property type="molecule type" value="Genomic_DNA"/>
</dbReference>
<name>A0ACB6R1B7_9PLEO</name>
<evidence type="ECO:0000313" key="1">
    <source>
        <dbReference type="EMBL" id="KAF2473039.1"/>
    </source>
</evidence>
<evidence type="ECO:0000313" key="2">
    <source>
        <dbReference type="Proteomes" id="UP000799755"/>
    </source>
</evidence>
<proteinExistence type="predicted"/>
<accession>A0ACB6R1B7</accession>
<gene>
    <name evidence="1" type="ORF">BDR25DRAFT_332737</name>
</gene>
<sequence>MSRDDFHAELTVETGYNNAHRAFLQAFLSRPVMTVDEIKPVLAAVHSAHDPRRPMLEGDVTPADISSTITTINTRLSALDYEIRSTRSQTDRTLIYALVNTTSDALTQLATTFSPDEISYIKRILDAMFETYNTRNREIMAVSKMQASNLAKVSRSRGSGVRESQVNGNENGDGDGDGDNNTLETANAKSLTISEADRVLSELLSQSFLHLSRAQYYSLAPRAFIELRTYLKETYNEPADPDDPDDEPLIRVKDCEGCREIVTVGQRCADRACGCRLHDHCTQQFFRGQNQRGGRGKCPVCKVEWTGDVFVGERVVVGSTGARRGGGNGGRSSSSAVGVGEDGGDEDEDEEE</sequence>
<dbReference type="Proteomes" id="UP000799755">
    <property type="component" value="Unassembled WGS sequence"/>
</dbReference>
<organism evidence="1 2">
    <name type="scientific">Lindgomyces ingoldianus</name>
    <dbReference type="NCBI Taxonomy" id="673940"/>
    <lineage>
        <taxon>Eukaryota</taxon>
        <taxon>Fungi</taxon>
        <taxon>Dikarya</taxon>
        <taxon>Ascomycota</taxon>
        <taxon>Pezizomycotina</taxon>
        <taxon>Dothideomycetes</taxon>
        <taxon>Pleosporomycetidae</taxon>
        <taxon>Pleosporales</taxon>
        <taxon>Lindgomycetaceae</taxon>
        <taxon>Lindgomyces</taxon>
    </lineage>
</organism>
<comment type="caution">
    <text evidence="1">The sequence shown here is derived from an EMBL/GenBank/DDBJ whole genome shotgun (WGS) entry which is preliminary data.</text>
</comment>
<protein>
    <submittedName>
        <fullName evidence="1">Uncharacterized protein</fullName>
    </submittedName>
</protein>
<reference evidence="1" key="1">
    <citation type="journal article" date="2020" name="Stud. Mycol.">
        <title>101 Dothideomycetes genomes: a test case for predicting lifestyles and emergence of pathogens.</title>
        <authorList>
            <person name="Haridas S."/>
            <person name="Albert R."/>
            <person name="Binder M."/>
            <person name="Bloem J."/>
            <person name="Labutti K."/>
            <person name="Salamov A."/>
            <person name="Andreopoulos B."/>
            <person name="Baker S."/>
            <person name="Barry K."/>
            <person name="Bills G."/>
            <person name="Bluhm B."/>
            <person name="Cannon C."/>
            <person name="Castanera R."/>
            <person name="Culley D."/>
            <person name="Daum C."/>
            <person name="Ezra D."/>
            <person name="Gonzalez J."/>
            <person name="Henrissat B."/>
            <person name="Kuo A."/>
            <person name="Liang C."/>
            <person name="Lipzen A."/>
            <person name="Lutzoni F."/>
            <person name="Magnuson J."/>
            <person name="Mondo S."/>
            <person name="Nolan M."/>
            <person name="Ohm R."/>
            <person name="Pangilinan J."/>
            <person name="Park H.-J."/>
            <person name="Ramirez L."/>
            <person name="Alfaro M."/>
            <person name="Sun H."/>
            <person name="Tritt A."/>
            <person name="Yoshinaga Y."/>
            <person name="Zwiers L.-H."/>
            <person name="Turgeon B."/>
            <person name="Goodwin S."/>
            <person name="Spatafora J."/>
            <person name="Crous P."/>
            <person name="Grigoriev I."/>
        </authorList>
    </citation>
    <scope>NUCLEOTIDE SEQUENCE</scope>
    <source>
        <strain evidence="1">ATCC 200398</strain>
    </source>
</reference>